<dbReference type="EMBL" id="PP079415">
    <property type="protein sequence ID" value="WWO60320.1"/>
    <property type="molecule type" value="Genomic_DNA"/>
</dbReference>
<dbReference type="InterPro" id="IPR024345">
    <property type="entry name" value="DNA_matur_Phage_T7-like"/>
</dbReference>
<evidence type="ECO:0000313" key="2">
    <source>
        <dbReference type="Proteomes" id="UP001384053"/>
    </source>
</evidence>
<evidence type="ECO:0008006" key="3">
    <source>
        <dbReference type="Google" id="ProtNLM"/>
    </source>
</evidence>
<evidence type="ECO:0000313" key="1">
    <source>
        <dbReference type="EMBL" id="WWO60320.1"/>
    </source>
</evidence>
<dbReference type="Proteomes" id="UP001384053">
    <property type="component" value="Segment"/>
</dbReference>
<keyword evidence="2" id="KW-1185">Reference proteome</keyword>
<accession>A0ABZ2GVQ0</accession>
<organism evidence="1 2">
    <name type="scientific">Xanthomonas phage SB4</name>
    <dbReference type="NCBI Taxonomy" id="3117473"/>
    <lineage>
        <taxon>Viruses</taxon>
        <taxon>Duplodnaviria</taxon>
        <taxon>Heunggongvirae</taxon>
        <taxon>Uroviricota</taxon>
        <taxon>Caudoviricetes</taxon>
        <taxon>Autographivirales</taxon>
        <taxon>Autonotataviridae</taxon>
        <taxon>Gujervirinae</taxon>
        <taxon>Ceskevirus</taxon>
        <taxon>Ceskevirus SB4</taxon>
    </lineage>
</organism>
<dbReference type="Pfam" id="PF11123">
    <property type="entry name" value="DNA_Packaging_2"/>
    <property type="match status" value="1"/>
</dbReference>
<protein>
    <recommendedName>
        <fullName evidence="3">Terminase small subunit</fullName>
    </recommendedName>
</protein>
<reference evidence="1 2" key="1">
    <citation type="submission" date="2024-01" db="EMBL/GenBank/DDBJ databases">
        <title>Novel lytic viruses for Xanthomonas sp. and Stenotrophomonas maltophilia.</title>
        <authorList>
            <person name="Petrzik K."/>
            <person name="Brazdova S."/>
            <person name="Sovova L."/>
            <person name="Neoralova M."/>
        </authorList>
    </citation>
    <scope>NUCLEOTIDE SEQUENCE [LARGE SCALE GENOMIC DNA]</scope>
</reference>
<sequence>MAKNSAAEGTLGALHDILAQELIKRIQSGLATAADLSAARGFLKDNDITCRIDDGNALGELQNSLKEQGSPVPQVEDSTLQAALDNVMDLEQYRSGGVR</sequence>
<proteinExistence type="predicted"/>
<name>A0ABZ2GVQ0_9CAUD</name>